<dbReference type="InterPro" id="IPR036291">
    <property type="entry name" value="NAD(P)-bd_dom_sf"/>
</dbReference>
<sequence length="311" mass="34727">MQRVLVLGGSGFLGSYVVDELCLAGHHVLSLDRYPERFRPLRDEVEFYQADFGNRGELEKILKAGVDVVVHLVSSTVPQTSNEDPIFDVQSNVVESIALFEMCVKYAVKKVVFVSSGGTVYGIPERQPIPENHPTLPLCSYGVTKLTIEHYLHLFYVLYGLKYSILRLSNPYGARQDPRGKQGAVTVFMNRILRNEEITVWGDGSVVRDYIHASDFARACVAVIDSEKIGVYNVGSGVGLSINQLLSALQEVTGKIAKVKYLPGRNFDVPELYLDCSRIAEELGWAAQVDFNDGLLQMSEWMRAQFVAERL</sequence>
<dbReference type="Gene3D" id="3.90.25.10">
    <property type="entry name" value="UDP-galactose 4-epimerase, domain 1"/>
    <property type="match status" value="1"/>
</dbReference>
<comment type="pathway">
    <text evidence="1">Carbohydrate metabolism; galactose metabolism.</text>
</comment>
<evidence type="ECO:0000256" key="4">
    <source>
        <dbReference type="ARBA" id="ARBA00031367"/>
    </source>
</evidence>
<evidence type="ECO:0000256" key="2">
    <source>
        <dbReference type="ARBA" id="ARBA00007637"/>
    </source>
</evidence>
<evidence type="ECO:0000259" key="6">
    <source>
        <dbReference type="Pfam" id="PF01370"/>
    </source>
</evidence>
<evidence type="ECO:0000313" key="8">
    <source>
        <dbReference type="Proteomes" id="UP000033070"/>
    </source>
</evidence>
<proteinExistence type="inferred from homology"/>
<dbReference type="KEGG" id="fam:OYT1_ch0681"/>
<name>A0A2Z6G9W3_9PROT</name>
<evidence type="ECO:0000256" key="3">
    <source>
        <dbReference type="ARBA" id="ARBA00018569"/>
    </source>
</evidence>
<comment type="similarity">
    <text evidence="2">Belongs to the NAD(P)-dependent epimerase/dehydratase family.</text>
</comment>
<keyword evidence="8" id="KW-1185">Reference proteome</keyword>
<dbReference type="STRING" id="1188319.OYT1_00070"/>
<protein>
    <recommendedName>
        <fullName evidence="3">UDP-glucose 4-epimerase</fullName>
    </recommendedName>
    <alternativeName>
        <fullName evidence="5">Galactowaldenase</fullName>
    </alternativeName>
    <alternativeName>
        <fullName evidence="4">UDP-galactose 4-epimerase</fullName>
    </alternativeName>
</protein>
<evidence type="ECO:0000313" key="7">
    <source>
        <dbReference type="EMBL" id="BBE50248.1"/>
    </source>
</evidence>
<dbReference type="OrthoDB" id="9803010at2"/>
<dbReference type="RefSeq" id="WP_062625349.1">
    <property type="nucleotide sequence ID" value="NZ_AP018738.1"/>
</dbReference>
<feature type="domain" description="NAD-dependent epimerase/dehydratase" evidence="6">
    <location>
        <begin position="4"/>
        <end position="235"/>
    </location>
</feature>
<reference evidence="7 8" key="1">
    <citation type="submission" date="2018-06" db="EMBL/GenBank/DDBJ databases">
        <title>OYT1 Genome Sequencing.</title>
        <authorList>
            <person name="Kato S."/>
            <person name="Itoh T."/>
            <person name="Ohkuma M."/>
        </authorList>
    </citation>
    <scope>NUCLEOTIDE SEQUENCE [LARGE SCALE GENOMIC DNA]</scope>
    <source>
        <strain evidence="7 8">OYT1</strain>
    </source>
</reference>
<dbReference type="Gene3D" id="3.40.50.720">
    <property type="entry name" value="NAD(P)-binding Rossmann-like Domain"/>
    <property type="match status" value="1"/>
</dbReference>
<dbReference type="AlphaFoldDB" id="A0A2Z6G9W3"/>
<dbReference type="Proteomes" id="UP000033070">
    <property type="component" value="Chromosome"/>
</dbReference>
<dbReference type="Pfam" id="PF01370">
    <property type="entry name" value="Epimerase"/>
    <property type="match status" value="1"/>
</dbReference>
<evidence type="ECO:0000256" key="5">
    <source>
        <dbReference type="ARBA" id="ARBA00033067"/>
    </source>
</evidence>
<gene>
    <name evidence="7" type="ORF">OYT1_ch0681</name>
</gene>
<evidence type="ECO:0000256" key="1">
    <source>
        <dbReference type="ARBA" id="ARBA00004947"/>
    </source>
</evidence>
<dbReference type="SUPFAM" id="SSF51735">
    <property type="entry name" value="NAD(P)-binding Rossmann-fold domains"/>
    <property type="match status" value="1"/>
</dbReference>
<dbReference type="PANTHER" id="PTHR43725">
    <property type="entry name" value="UDP-GLUCOSE 4-EPIMERASE"/>
    <property type="match status" value="1"/>
</dbReference>
<dbReference type="EMBL" id="AP018738">
    <property type="protein sequence ID" value="BBE50248.1"/>
    <property type="molecule type" value="Genomic_DNA"/>
</dbReference>
<organism evidence="7 8">
    <name type="scientific">Ferriphaselus amnicola</name>
    <dbReference type="NCBI Taxonomy" id="1188319"/>
    <lineage>
        <taxon>Bacteria</taxon>
        <taxon>Pseudomonadati</taxon>
        <taxon>Pseudomonadota</taxon>
        <taxon>Betaproteobacteria</taxon>
        <taxon>Nitrosomonadales</taxon>
        <taxon>Gallionellaceae</taxon>
        <taxon>Ferriphaselus</taxon>
    </lineage>
</organism>
<accession>A0A2Z6G9W3</accession>
<dbReference type="InterPro" id="IPR001509">
    <property type="entry name" value="Epimerase_deHydtase"/>
</dbReference>